<dbReference type="EMBL" id="PYGD01000001">
    <property type="protein sequence ID" value="PSK94909.1"/>
    <property type="molecule type" value="Genomic_DNA"/>
</dbReference>
<dbReference type="Proteomes" id="UP000240572">
    <property type="component" value="Unassembled WGS sequence"/>
</dbReference>
<dbReference type="Pfam" id="PF12867">
    <property type="entry name" value="DinB_2"/>
    <property type="match status" value="1"/>
</dbReference>
<proteinExistence type="predicted"/>
<dbReference type="OrthoDB" id="4295522at2"/>
<keyword evidence="3" id="KW-1185">Reference proteome</keyword>
<dbReference type="AlphaFoldDB" id="A0A2P8DCH4"/>
<dbReference type="InterPro" id="IPR024775">
    <property type="entry name" value="DinB-like"/>
</dbReference>
<evidence type="ECO:0000259" key="1">
    <source>
        <dbReference type="Pfam" id="PF12867"/>
    </source>
</evidence>
<feature type="domain" description="DinB-like" evidence="1">
    <location>
        <begin position="15"/>
        <end position="144"/>
    </location>
</feature>
<evidence type="ECO:0000313" key="3">
    <source>
        <dbReference type="Proteomes" id="UP000240572"/>
    </source>
</evidence>
<dbReference type="Gene3D" id="1.20.120.450">
    <property type="entry name" value="dinb family like domain"/>
    <property type="match status" value="1"/>
</dbReference>
<reference evidence="2 3" key="1">
    <citation type="submission" date="2018-03" db="EMBL/GenBank/DDBJ databases">
        <title>Genomic Encyclopedia of Type Strains, Phase III (KMG-III): the genomes of soil and plant-associated and newly described type strains.</title>
        <authorList>
            <person name="Whitman W."/>
        </authorList>
    </citation>
    <scope>NUCLEOTIDE SEQUENCE [LARGE SCALE GENOMIC DNA]</scope>
    <source>
        <strain evidence="2 3">CGMCC 1.12700</strain>
    </source>
</reference>
<name>A0A2P8DCH4_9BACT</name>
<gene>
    <name evidence="2" type="ORF">B0I18_1011072</name>
</gene>
<comment type="caution">
    <text evidence="2">The sequence shown here is derived from an EMBL/GenBank/DDBJ whole genome shotgun (WGS) entry which is preliminary data.</text>
</comment>
<accession>A0A2P8DCH4</accession>
<sequence>MKKQLEILRKPRLFLLNAIRDLSLDQLNEIPAGFNNNIIWNMGHMVAAQQGVCYVRMGLPPFTGEEFFNRYKPGTRPEGAVSATAVEQIRELLFSSLEQLERDYDQGLFKDYVSWTTRYGVDINNIDEALRFLPFHEGLHLGCIGALTKMILR</sequence>
<protein>
    <submittedName>
        <fullName evidence="2">DinB family protein</fullName>
    </submittedName>
</protein>
<organism evidence="2 3">
    <name type="scientific">Taibaiella chishuiensis</name>
    <dbReference type="NCBI Taxonomy" id="1434707"/>
    <lineage>
        <taxon>Bacteria</taxon>
        <taxon>Pseudomonadati</taxon>
        <taxon>Bacteroidota</taxon>
        <taxon>Chitinophagia</taxon>
        <taxon>Chitinophagales</taxon>
        <taxon>Chitinophagaceae</taxon>
        <taxon>Taibaiella</taxon>
    </lineage>
</organism>
<dbReference type="SUPFAM" id="SSF109854">
    <property type="entry name" value="DinB/YfiT-like putative metalloenzymes"/>
    <property type="match status" value="1"/>
</dbReference>
<dbReference type="InterPro" id="IPR034660">
    <property type="entry name" value="DinB/YfiT-like"/>
</dbReference>
<dbReference type="RefSeq" id="WP_106521590.1">
    <property type="nucleotide sequence ID" value="NZ_PYGD01000001.1"/>
</dbReference>
<evidence type="ECO:0000313" key="2">
    <source>
        <dbReference type="EMBL" id="PSK94909.1"/>
    </source>
</evidence>